<organism evidence="3 4">
    <name type="scientific">Streptomyces fildesensis</name>
    <dbReference type="NCBI Taxonomy" id="375757"/>
    <lineage>
        <taxon>Bacteria</taxon>
        <taxon>Bacillati</taxon>
        <taxon>Actinomycetota</taxon>
        <taxon>Actinomycetes</taxon>
        <taxon>Kitasatosporales</taxon>
        <taxon>Streptomycetaceae</taxon>
        <taxon>Streptomyces</taxon>
    </lineage>
</organism>
<dbReference type="Proteomes" id="UP001614394">
    <property type="component" value="Unassembled WGS sequence"/>
</dbReference>
<protein>
    <submittedName>
        <fullName evidence="3">Uncharacterized protein</fullName>
    </submittedName>
</protein>
<keyword evidence="2" id="KW-0812">Transmembrane</keyword>
<comment type="caution">
    <text evidence="3">The sequence shown here is derived from an EMBL/GenBank/DDBJ whole genome shotgun (WGS) entry which is preliminary data.</text>
</comment>
<proteinExistence type="predicted"/>
<feature type="region of interest" description="Disordered" evidence="1">
    <location>
        <begin position="124"/>
        <end position="146"/>
    </location>
</feature>
<name>A0ABW8CIU7_9ACTN</name>
<accession>A0ABW8CIU7</accession>
<sequence>MFKWARNKTLVDPIPVPSDAEGVDSSGGWEVFTHFGREVFAVAHAEDQDVFESTLAEFRRNPQRVRRTREIEPAVGTGVALVSAVPYLLPVVSMLLGVVGERASHRAIDLIESTTRRKIARLLENHRRDPAEPTDAQGEPERLGADEERQLHAVLLGWGVGMRMEAAAAGQLADAVIEALRRRGSEDR</sequence>
<evidence type="ECO:0000313" key="3">
    <source>
        <dbReference type="EMBL" id="MFI9105722.1"/>
    </source>
</evidence>
<evidence type="ECO:0000313" key="4">
    <source>
        <dbReference type="Proteomes" id="UP001614394"/>
    </source>
</evidence>
<evidence type="ECO:0000256" key="1">
    <source>
        <dbReference type="SAM" id="MobiDB-lite"/>
    </source>
</evidence>
<keyword evidence="2" id="KW-0472">Membrane</keyword>
<evidence type="ECO:0000256" key="2">
    <source>
        <dbReference type="SAM" id="Phobius"/>
    </source>
</evidence>
<dbReference type="EMBL" id="JBITYG010000014">
    <property type="protein sequence ID" value="MFI9105722.1"/>
    <property type="molecule type" value="Genomic_DNA"/>
</dbReference>
<feature type="transmembrane region" description="Helical" evidence="2">
    <location>
        <begin position="74"/>
        <end position="99"/>
    </location>
</feature>
<gene>
    <name evidence="3" type="ORF">ACIGXA_34985</name>
</gene>
<keyword evidence="2" id="KW-1133">Transmembrane helix</keyword>
<keyword evidence="4" id="KW-1185">Reference proteome</keyword>
<dbReference type="RefSeq" id="WP_399656642.1">
    <property type="nucleotide sequence ID" value="NZ_JBITYG010000014.1"/>
</dbReference>
<reference evidence="3 4" key="1">
    <citation type="submission" date="2024-10" db="EMBL/GenBank/DDBJ databases">
        <title>The Natural Products Discovery Center: Release of the First 8490 Sequenced Strains for Exploring Actinobacteria Biosynthetic Diversity.</title>
        <authorList>
            <person name="Kalkreuter E."/>
            <person name="Kautsar S.A."/>
            <person name="Yang D."/>
            <person name="Bader C.D."/>
            <person name="Teijaro C.N."/>
            <person name="Fluegel L."/>
            <person name="Davis C.M."/>
            <person name="Simpson J.R."/>
            <person name="Lauterbach L."/>
            <person name="Steele A.D."/>
            <person name="Gui C."/>
            <person name="Meng S."/>
            <person name="Li G."/>
            <person name="Viehrig K."/>
            <person name="Ye F."/>
            <person name="Su P."/>
            <person name="Kiefer A.F."/>
            <person name="Nichols A."/>
            <person name="Cepeda A.J."/>
            <person name="Yan W."/>
            <person name="Fan B."/>
            <person name="Jiang Y."/>
            <person name="Adhikari A."/>
            <person name="Zheng C.-J."/>
            <person name="Schuster L."/>
            <person name="Cowan T.M."/>
            <person name="Smanski M.J."/>
            <person name="Chevrette M.G."/>
            <person name="De Carvalho L.P.S."/>
            <person name="Shen B."/>
        </authorList>
    </citation>
    <scope>NUCLEOTIDE SEQUENCE [LARGE SCALE GENOMIC DNA]</scope>
    <source>
        <strain evidence="3 4">NPDC053399</strain>
    </source>
</reference>